<name>A0A9P1MW12_9PELO</name>
<keyword evidence="3" id="KW-1185">Reference proteome</keyword>
<organism evidence="2 3">
    <name type="scientific">Caenorhabditis angaria</name>
    <dbReference type="NCBI Taxonomy" id="860376"/>
    <lineage>
        <taxon>Eukaryota</taxon>
        <taxon>Metazoa</taxon>
        <taxon>Ecdysozoa</taxon>
        <taxon>Nematoda</taxon>
        <taxon>Chromadorea</taxon>
        <taxon>Rhabditida</taxon>
        <taxon>Rhabditina</taxon>
        <taxon>Rhabditomorpha</taxon>
        <taxon>Rhabditoidea</taxon>
        <taxon>Rhabditidae</taxon>
        <taxon>Peloderinae</taxon>
        <taxon>Caenorhabditis</taxon>
    </lineage>
</organism>
<feature type="transmembrane region" description="Helical" evidence="1">
    <location>
        <begin position="38"/>
        <end position="55"/>
    </location>
</feature>
<dbReference type="AlphaFoldDB" id="A0A9P1MW12"/>
<gene>
    <name evidence="2" type="ORF">CAMP_LOCUS4996</name>
</gene>
<protein>
    <submittedName>
        <fullName evidence="2">Uncharacterized protein</fullName>
    </submittedName>
</protein>
<feature type="transmembrane region" description="Helical" evidence="1">
    <location>
        <begin position="12"/>
        <end position="32"/>
    </location>
</feature>
<evidence type="ECO:0000313" key="2">
    <source>
        <dbReference type="EMBL" id="CAI5442359.1"/>
    </source>
</evidence>
<evidence type="ECO:0000256" key="1">
    <source>
        <dbReference type="SAM" id="Phobius"/>
    </source>
</evidence>
<dbReference type="OrthoDB" id="5850978at2759"/>
<proteinExistence type="predicted"/>
<reference evidence="2" key="1">
    <citation type="submission" date="2022-11" db="EMBL/GenBank/DDBJ databases">
        <authorList>
            <person name="Kikuchi T."/>
        </authorList>
    </citation>
    <scope>NUCLEOTIDE SEQUENCE</scope>
    <source>
        <strain evidence="2">PS1010</strain>
    </source>
</reference>
<evidence type="ECO:0000313" key="3">
    <source>
        <dbReference type="Proteomes" id="UP001152747"/>
    </source>
</evidence>
<dbReference type="EMBL" id="CANHGI010000002">
    <property type="protein sequence ID" value="CAI5442359.1"/>
    <property type="molecule type" value="Genomic_DNA"/>
</dbReference>
<dbReference type="Proteomes" id="UP001152747">
    <property type="component" value="Unassembled WGS sequence"/>
</dbReference>
<keyword evidence="1" id="KW-0472">Membrane</keyword>
<comment type="caution">
    <text evidence="2">The sequence shown here is derived from an EMBL/GenBank/DDBJ whole genome shotgun (WGS) entry which is preliminary data.</text>
</comment>
<sequence length="149" mass="16663">MWCSTCGKFLAFVHLFDGVTLLMIDISSNYLSNNPVDISIGFLFIVCAILCFITTRRLDGCVLQVLAAFAFFSLTAAMYLFVDNMIFLNNQCVKQGICSRNQELIHSQIAFVSLCEMVTSMASLLLCYKSKLEPDYLIIEKPTAAQETV</sequence>
<feature type="transmembrane region" description="Helical" evidence="1">
    <location>
        <begin position="62"/>
        <end position="81"/>
    </location>
</feature>
<keyword evidence="1" id="KW-0812">Transmembrane</keyword>
<accession>A0A9P1MW12</accession>
<keyword evidence="1" id="KW-1133">Transmembrane helix</keyword>